<keyword evidence="5 8" id="KW-0812">Transmembrane</keyword>
<dbReference type="GO" id="GO:0005886">
    <property type="term" value="C:plasma membrane"/>
    <property type="evidence" value="ECO:0007669"/>
    <property type="project" value="UniProtKB-SubCell"/>
</dbReference>
<dbReference type="OrthoDB" id="9808686at2"/>
<evidence type="ECO:0000256" key="7">
    <source>
        <dbReference type="ARBA" id="ARBA00023136"/>
    </source>
</evidence>
<organism evidence="10 11">
    <name type="scientific">Sutterella megalosphaeroides</name>
    <dbReference type="NCBI Taxonomy" id="2494234"/>
    <lineage>
        <taxon>Bacteria</taxon>
        <taxon>Pseudomonadati</taxon>
        <taxon>Pseudomonadota</taxon>
        <taxon>Betaproteobacteria</taxon>
        <taxon>Burkholderiales</taxon>
        <taxon>Sutterellaceae</taxon>
        <taxon>Sutterella</taxon>
    </lineage>
</organism>
<dbReference type="InterPro" id="IPR051449">
    <property type="entry name" value="ABC-2_transporter_component"/>
</dbReference>
<feature type="transmembrane region" description="Helical" evidence="8">
    <location>
        <begin position="25"/>
        <end position="46"/>
    </location>
</feature>
<dbReference type="RefSeq" id="WP_120176871.1">
    <property type="nucleotide sequence ID" value="NZ_AP018786.1"/>
</dbReference>
<feature type="transmembrane region" description="Helical" evidence="8">
    <location>
        <begin position="186"/>
        <end position="209"/>
    </location>
</feature>
<proteinExistence type="inferred from homology"/>
<evidence type="ECO:0000256" key="2">
    <source>
        <dbReference type="ARBA" id="ARBA00007783"/>
    </source>
</evidence>
<evidence type="ECO:0000256" key="6">
    <source>
        <dbReference type="ARBA" id="ARBA00022989"/>
    </source>
</evidence>
<feature type="domain" description="ABC transmembrane type-2" evidence="9">
    <location>
        <begin position="132"/>
        <end position="379"/>
    </location>
</feature>
<dbReference type="PANTHER" id="PTHR30294">
    <property type="entry name" value="MEMBRANE COMPONENT OF ABC TRANSPORTER YHHJ-RELATED"/>
    <property type="match status" value="1"/>
</dbReference>
<reference evidence="10 11" key="1">
    <citation type="journal article" date="2018" name="Int. J. Syst. Evol. Microbiol.">
        <title>Mesosutterella multiformis gen. nov., sp. nov., a member of the family Sutterellaceae and Sutterella megalosphaeroides sp. nov., isolated from human faeces.</title>
        <authorList>
            <person name="Sakamoto M."/>
            <person name="Ikeyama N."/>
            <person name="Kunihiro T."/>
            <person name="Iino T."/>
            <person name="Yuki M."/>
            <person name="Ohkuma M."/>
        </authorList>
    </citation>
    <scope>NUCLEOTIDE SEQUENCE [LARGE SCALE GENOMIC DNA]</scope>
    <source>
        <strain evidence="10 11">6FBBBH3</strain>
    </source>
</reference>
<dbReference type="PANTHER" id="PTHR30294:SF29">
    <property type="entry name" value="MULTIDRUG ABC TRANSPORTER PERMEASE YBHS-RELATED"/>
    <property type="match status" value="1"/>
</dbReference>
<dbReference type="Gene3D" id="3.40.1710.10">
    <property type="entry name" value="abc type-2 transporter like domain"/>
    <property type="match status" value="1"/>
</dbReference>
<feature type="transmembrane region" description="Helical" evidence="8">
    <location>
        <begin position="294"/>
        <end position="316"/>
    </location>
</feature>
<sequence length="381" mass="41013">MSRFESLRRFGALVRKEFRQMRRDPSVIVVSFGLPLMLLLVFGYGLSMDLKNVPVAVVLGESSPQAQNVAERIDASPYFRSIPTASREAAEKLLAARKIEAIVDIPPGFERDVALGNGEIGLVVHGVDANSATIIRTYVAATLQIAAAQNAERGAAVASPSETGAPPAVRILSRAWFNEANTSSWYLVPGLTIVLMTLVSSFLGSSVIAREWERGTMEALALTPASPVEILASKFLAYFALSTAGEGTAILTSIALFDVPVRGSCWLLAGVFLLYNVWALVFGLFLSAALKRQFVAMQMAVIGSYLPALILSGFIFDLRSVPDWISAVGHLMPPTYAMETVKILFLSGGATDVVLENALILALWTTSFALAALAVLRKRMD</sequence>
<evidence type="ECO:0000256" key="3">
    <source>
        <dbReference type="ARBA" id="ARBA00022448"/>
    </source>
</evidence>
<evidence type="ECO:0000256" key="1">
    <source>
        <dbReference type="ARBA" id="ARBA00004651"/>
    </source>
</evidence>
<dbReference type="AlphaFoldDB" id="A0A2Z6I9Q7"/>
<dbReference type="InterPro" id="IPR047817">
    <property type="entry name" value="ABC2_TM_bact-type"/>
</dbReference>
<name>A0A2Z6I9Q7_9BURK</name>
<dbReference type="PROSITE" id="PS51012">
    <property type="entry name" value="ABC_TM2"/>
    <property type="match status" value="1"/>
</dbReference>
<feature type="transmembrane region" description="Helical" evidence="8">
    <location>
        <begin position="358"/>
        <end position="376"/>
    </location>
</feature>
<evidence type="ECO:0000256" key="8">
    <source>
        <dbReference type="SAM" id="Phobius"/>
    </source>
</evidence>
<evidence type="ECO:0000259" key="9">
    <source>
        <dbReference type="PROSITE" id="PS51012"/>
    </source>
</evidence>
<keyword evidence="6 8" id="KW-1133">Transmembrane helix</keyword>
<evidence type="ECO:0000313" key="11">
    <source>
        <dbReference type="Proteomes" id="UP000271003"/>
    </source>
</evidence>
<accession>A0A2Z6I9Q7</accession>
<dbReference type="Pfam" id="PF12698">
    <property type="entry name" value="ABC2_membrane_3"/>
    <property type="match status" value="1"/>
</dbReference>
<dbReference type="Proteomes" id="UP000271003">
    <property type="component" value="Chromosome"/>
</dbReference>
<keyword evidence="3" id="KW-0813">Transport</keyword>
<feature type="transmembrane region" description="Helical" evidence="8">
    <location>
        <begin position="266"/>
        <end position="287"/>
    </location>
</feature>
<gene>
    <name evidence="10" type="ORF">SUTMEG_11340</name>
</gene>
<dbReference type="EMBL" id="AP018786">
    <property type="protein sequence ID" value="BBF23243.1"/>
    <property type="molecule type" value="Genomic_DNA"/>
</dbReference>
<keyword evidence="4" id="KW-1003">Cell membrane</keyword>
<dbReference type="GO" id="GO:0140359">
    <property type="term" value="F:ABC-type transporter activity"/>
    <property type="evidence" value="ECO:0007669"/>
    <property type="project" value="InterPro"/>
</dbReference>
<protein>
    <submittedName>
        <fullName evidence="10">Membrane protein</fullName>
    </submittedName>
</protein>
<evidence type="ECO:0000313" key="10">
    <source>
        <dbReference type="EMBL" id="BBF23243.1"/>
    </source>
</evidence>
<keyword evidence="7 8" id="KW-0472">Membrane</keyword>
<dbReference type="InterPro" id="IPR013525">
    <property type="entry name" value="ABC2_TM"/>
</dbReference>
<dbReference type="KEGG" id="sutt:SUTMEG_11340"/>
<keyword evidence="11" id="KW-1185">Reference proteome</keyword>
<feature type="transmembrane region" description="Helical" evidence="8">
    <location>
        <begin position="235"/>
        <end position="254"/>
    </location>
</feature>
<evidence type="ECO:0000256" key="4">
    <source>
        <dbReference type="ARBA" id="ARBA00022475"/>
    </source>
</evidence>
<comment type="subcellular location">
    <subcellularLocation>
        <location evidence="1">Cell membrane</location>
        <topology evidence="1">Multi-pass membrane protein</topology>
    </subcellularLocation>
</comment>
<evidence type="ECO:0000256" key="5">
    <source>
        <dbReference type="ARBA" id="ARBA00022692"/>
    </source>
</evidence>
<comment type="similarity">
    <text evidence="2">Belongs to the ABC-2 integral membrane protein family.</text>
</comment>